<comment type="caution">
    <text evidence="1">The sequence shown here is derived from an EMBL/GenBank/DDBJ whole genome shotgun (WGS) entry which is preliminary data.</text>
</comment>
<name>A0A2A2K1P7_9BILA</name>
<dbReference type="Proteomes" id="UP000218231">
    <property type="component" value="Unassembled WGS sequence"/>
</dbReference>
<accession>A0A2A2K1P7</accession>
<reference evidence="1 2" key="1">
    <citation type="journal article" date="2017" name="Curr. Biol.">
        <title>Genome architecture and evolution of a unichromosomal asexual nematode.</title>
        <authorList>
            <person name="Fradin H."/>
            <person name="Zegar C."/>
            <person name="Gutwein M."/>
            <person name="Lucas J."/>
            <person name="Kovtun M."/>
            <person name="Corcoran D."/>
            <person name="Baugh L.R."/>
            <person name="Kiontke K."/>
            <person name="Gunsalus K."/>
            <person name="Fitch D.H."/>
            <person name="Piano F."/>
        </authorList>
    </citation>
    <scope>NUCLEOTIDE SEQUENCE [LARGE SCALE GENOMIC DNA]</scope>
    <source>
        <strain evidence="1">PF1309</strain>
    </source>
</reference>
<dbReference type="AlphaFoldDB" id="A0A2A2K1P7"/>
<evidence type="ECO:0000313" key="2">
    <source>
        <dbReference type="Proteomes" id="UP000218231"/>
    </source>
</evidence>
<proteinExistence type="predicted"/>
<protein>
    <recommendedName>
        <fullName evidence="3">Peptidase M15A C-terminal domain-containing protein</fullName>
    </recommendedName>
</protein>
<evidence type="ECO:0008006" key="3">
    <source>
        <dbReference type="Google" id="ProtNLM"/>
    </source>
</evidence>
<dbReference type="InterPro" id="IPR009045">
    <property type="entry name" value="Zn_M74/Hedgehog-like"/>
</dbReference>
<keyword evidence="2" id="KW-1185">Reference proteome</keyword>
<gene>
    <name evidence="1" type="ORF">WR25_02680</name>
</gene>
<dbReference type="SUPFAM" id="SSF55166">
    <property type="entry name" value="Hedgehog/DD-peptidase"/>
    <property type="match status" value="1"/>
</dbReference>
<sequence length="263" mass="26989">MLAAISTAKAIELCAALAGVAPPSTPTSSIAVSSGARLAGQPTNLADAEATVRDLLAVGADFSAGPLAIEGRDFPLYGVTPITVFDPCAADTGEDDSDGLDTHPSPTIASVTALLRRSFNARITDTARPLTATYGARNSWHKVGQAIDFVPLGGVGAIDRAQIRTLMTAHGVRLIELLGPGDRGHADHWHIAFAGPGQALDRARRPTQDEPWLLDAASASQLPASGSGAFNASPAARETAATAPAGRDVFAIAAWRVRRGAGS</sequence>
<evidence type="ECO:0000313" key="1">
    <source>
        <dbReference type="EMBL" id="PAV67810.1"/>
    </source>
</evidence>
<dbReference type="OrthoDB" id="10407022at2759"/>
<organism evidence="1 2">
    <name type="scientific">Diploscapter pachys</name>
    <dbReference type="NCBI Taxonomy" id="2018661"/>
    <lineage>
        <taxon>Eukaryota</taxon>
        <taxon>Metazoa</taxon>
        <taxon>Ecdysozoa</taxon>
        <taxon>Nematoda</taxon>
        <taxon>Chromadorea</taxon>
        <taxon>Rhabditida</taxon>
        <taxon>Rhabditina</taxon>
        <taxon>Rhabditomorpha</taxon>
        <taxon>Rhabditoidea</taxon>
        <taxon>Rhabditidae</taxon>
        <taxon>Diploscapter</taxon>
    </lineage>
</organism>
<dbReference type="EMBL" id="LIAE01009882">
    <property type="protein sequence ID" value="PAV67810.1"/>
    <property type="molecule type" value="Genomic_DNA"/>
</dbReference>